<dbReference type="EMBL" id="AEEC02000053">
    <property type="protein sequence ID" value="EOA02342.1"/>
    <property type="molecule type" value="Genomic_DNA"/>
</dbReference>
<sequence length="192" mass="21827">MLRTPENALLRGPRVLLRRWRPDDRGPLAELNADPVAMQHFPAPLKRSESDALADRIEAHFDMHGFGPWALEIPDVAEFAGLVGLMQVGFEAHFTPAVEIAWRLAPALWGKGYVSEAAHCAFDYGFQALHLSQIVAFTIPANLRSLAVMQRLGMHTDVQDDFLHPRLPVNHPYRMHRLYRMERQAWLTRACS</sequence>
<gene>
    <name evidence="2" type="ORF">HFRIS_022993</name>
</gene>
<dbReference type="InterPro" id="IPR016181">
    <property type="entry name" value="Acyl_CoA_acyltransferase"/>
</dbReference>
<feature type="domain" description="N-acetyltransferase" evidence="1">
    <location>
        <begin position="15"/>
        <end position="180"/>
    </location>
</feature>
<dbReference type="InterPro" id="IPR000182">
    <property type="entry name" value="GNAT_dom"/>
</dbReference>
<comment type="caution">
    <text evidence="2">The sequence shown here is derived from an EMBL/GenBank/DDBJ whole genome shotgun (WGS) entry which is preliminary data.</text>
</comment>
<reference evidence="2 3" key="1">
    <citation type="journal article" date="2013" name="Front. Microbiol.">
        <title>The genome of the endophytic bacterium H. frisingense GSF30(T) identifies diverse strategies in the Herbaspirillum genus to interact with plants.</title>
        <authorList>
            <person name="Straub D."/>
            <person name="Rothballer M."/>
            <person name="Hartmann A."/>
            <person name="Ludewig U."/>
        </authorList>
    </citation>
    <scope>NUCLEOTIDE SEQUENCE [LARGE SCALE GENOMIC DNA]</scope>
    <source>
        <strain evidence="2 3">GSF30</strain>
    </source>
</reference>
<dbReference type="Proteomes" id="UP000006772">
    <property type="component" value="Unassembled WGS sequence"/>
</dbReference>
<accession>A0AAI9IA63</accession>
<dbReference type="Pfam" id="PF13302">
    <property type="entry name" value="Acetyltransf_3"/>
    <property type="match status" value="1"/>
</dbReference>
<dbReference type="InterPro" id="IPR051531">
    <property type="entry name" value="N-acetyltransferase"/>
</dbReference>
<dbReference type="GO" id="GO:0016747">
    <property type="term" value="F:acyltransferase activity, transferring groups other than amino-acyl groups"/>
    <property type="evidence" value="ECO:0007669"/>
    <property type="project" value="InterPro"/>
</dbReference>
<organism evidence="2 3">
    <name type="scientific">Herbaspirillum frisingense GSF30</name>
    <dbReference type="NCBI Taxonomy" id="864073"/>
    <lineage>
        <taxon>Bacteria</taxon>
        <taxon>Pseudomonadati</taxon>
        <taxon>Pseudomonadota</taxon>
        <taxon>Betaproteobacteria</taxon>
        <taxon>Burkholderiales</taxon>
        <taxon>Oxalobacteraceae</taxon>
        <taxon>Herbaspirillum</taxon>
    </lineage>
</organism>
<evidence type="ECO:0000259" key="1">
    <source>
        <dbReference type="PROSITE" id="PS51186"/>
    </source>
</evidence>
<dbReference type="SUPFAM" id="SSF55729">
    <property type="entry name" value="Acyl-CoA N-acyltransferases (Nat)"/>
    <property type="match status" value="1"/>
</dbReference>
<proteinExistence type="predicted"/>
<evidence type="ECO:0000313" key="2">
    <source>
        <dbReference type="EMBL" id="EOA02342.1"/>
    </source>
</evidence>
<dbReference type="PROSITE" id="PS51186">
    <property type="entry name" value="GNAT"/>
    <property type="match status" value="1"/>
</dbReference>
<dbReference type="PANTHER" id="PTHR43792:SF1">
    <property type="entry name" value="N-ACETYLTRANSFERASE DOMAIN-CONTAINING PROTEIN"/>
    <property type="match status" value="1"/>
</dbReference>
<dbReference type="RefSeq" id="WP_006465399.1">
    <property type="nucleotide sequence ID" value="NZ_AEEC02000053.1"/>
</dbReference>
<dbReference type="Gene3D" id="3.40.630.30">
    <property type="match status" value="1"/>
</dbReference>
<evidence type="ECO:0000313" key="3">
    <source>
        <dbReference type="Proteomes" id="UP000006772"/>
    </source>
</evidence>
<dbReference type="AlphaFoldDB" id="A0AAI9IA63"/>
<name>A0AAI9IA63_9BURK</name>
<protein>
    <submittedName>
        <fullName evidence="2">GNAT family acetyltransferase</fullName>
    </submittedName>
</protein>
<dbReference type="PANTHER" id="PTHR43792">
    <property type="entry name" value="GNAT FAMILY, PUTATIVE (AFU_ORTHOLOGUE AFUA_3G00765)-RELATED-RELATED"/>
    <property type="match status" value="1"/>
</dbReference>